<organism evidence="2 3">
    <name type="scientific">Deinococcus arboris</name>
    <dbReference type="NCBI Taxonomy" id="2682977"/>
    <lineage>
        <taxon>Bacteria</taxon>
        <taxon>Thermotogati</taxon>
        <taxon>Deinococcota</taxon>
        <taxon>Deinococci</taxon>
        <taxon>Deinococcales</taxon>
        <taxon>Deinococcaceae</taxon>
        <taxon>Deinococcus</taxon>
    </lineage>
</organism>
<evidence type="ECO:0000256" key="1">
    <source>
        <dbReference type="SAM" id="Phobius"/>
    </source>
</evidence>
<feature type="transmembrane region" description="Helical" evidence="1">
    <location>
        <begin position="43"/>
        <end position="61"/>
    </location>
</feature>
<sequence>MQNFFTQAWQDAAFRVLGVIGLAGLSVSYIWEVAVLAPLGAPVGRLVLDLLISLSALAYFWRAGKSFQRHSEHTVPALLAAGVGGLALTAELLQVSVPVVPAVLARLLGLVGLWVLIALQVPDRAPGTRA</sequence>
<evidence type="ECO:0000313" key="2">
    <source>
        <dbReference type="EMBL" id="MVN87527.1"/>
    </source>
</evidence>
<comment type="caution">
    <text evidence="2">The sequence shown here is derived from an EMBL/GenBank/DDBJ whole genome shotgun (WGS) entry which is preliminary data.</text>
</comment>
<keyword evidence="1" id="KW-0472">Membrane</keyword>
<evidence type="ECO:0000313" key="3">
    <source>
        <dbReference type="Proteomes" id="UP000483286"/>
    </source>
</evidence>
<name>A0A7C9HSG4_9DEIO</name>
<feature type="transmembrane region" description="Helical" evidence="1">
    <location>
        <begin position="12"/>
        <end position="31"/>
    </location>
</feature>
<dbReference type="AlphaFoldDB" id="A0A7C9HSG4"/>
<gene>
    <name evidence="2" type="ORF">GO986_12200</name>
</gene>
<keyword evidence="1" id="KW-0812">Transmembrane</keyword>
<dbReference type="EMBL" id="WQLB01000015">
    <property type="protein sequence ID" value="MVN87527.1"/>
    <property type="molecule type" value="Genomic_DNA"/>
</dbReference>
<reference evidence="2 3" key="1">
    <citation type="submission" date="2019-12" db="EMBL/GenBank/DDBJ databases">
        <title>Deinococcus sp. HMF7620 Genome sequencing and assembly.</title>
        <authorList>
            <person name="Kang H."/>
            <person name="Kim H."/>
            <person name="Joh K."/>
        </authorList>
    </citation>
    <scope>NUCLEOTIDE SEQUENCE [LARGE SCALE GENOMIC DNA]</scope>
    <source>
        <strain evidence="2 3">HMF7620</strain>
    </source>
</reference>
<accession>A0A7C9HSG4</accession>
<proteinExistence type="predicted"/>
<feature type="transmembrane region" description="Helical" evidence="1">
    <location>
        <begin position="99"/>
        <end position="119"/>
    </location>
</feature>
<dbReference type="Proteomes" id="UP000483286">
    <property type="component" value="Unassembled WGS sequence"/>
</dbReference>
<keyword evidence="3" id="KW-1185">Reference proteome</keyword>
<dbReference type="RefSeq" id="WP_157459582.1">
    <property type="nucleotide sequence ID" value="NZ_WQLB01000015.1"/>
</dbReference>
<protein>
    <submittedName>
        <fullName evidence="2">Uncharacterized protein</fullName>
    </submittedName>
</protein>
<feature type="transmembrane region" description="Helical" evidence="1">
    <location>
        <begin position="73"/>
        <end position="93"/>
    </location>
</feature>
<keyword evidence="1" id="KW-1133">Transmembrane helix</keyword>